<organism evidence="2 3">
    <name type="scientific">Solanum verrucosum</name>
    <dbReference type="NCBI Taxonomy" id="315347"/>
    <lineage>
        <taxon>Eukaryota</taxon>
        <taxon>Viridiplantae</taxon>
        <taxon>Streptophyta</taxon>
        <taxon>Embryophyta</taxon>
        <taxon>Tracheophyta</taxon>
        <taxon>Spermatophyta</taxon>
        <taxon>Magnoliopsida</taxon>
        <taxon>eudicotyledons</taxon>
        <taxon>Gunneridae</taxon>
        <taxon>Pentapetalae</taxon>
        <taxon>asterids</taxon>
        <taxon>lamiids</taxon>
        <taxon>Solanales</taxon>
        <taxon>Solanaceae</taxon>
        <taxon>Solanoideae</taxon>
        <taxon>Solaneae</taxon>
        <taxon>Solanum</taxon>
    </lineage>
</organism>
<reference evidence="2" key="1">
    <citation type="submission" date="2023-08" db="EMBL/GenBank/DDBJ databases">
        <title>A de novo genome assembly of Solanum verrucosum Schlechtendal, a Mexican diploid species geographically isolated from the other diploid A-genome species in potato relatives.</title>
        <authorList>
            <person name="Hosaka K."/>
        </authorList>
    </citation>
    <scope>NUCLEOTIDE SEQUENCE</scope>
    <source>
        <tissue evidence="2">Young leaves</tissue>
    </source>
</reference>
<evidence type="ECO:0000313" key="2">
    <source>
        <dbReference type="EMBL" id="WMV14336.1"/>
    </source>
</evidence>
<evidence type="ECO:0000256" key="1">
    <source>
        <dbReference type="SAM" id="MobiDB-lite"/>
    </source>
</evidence>
<feature type="region of interest" description="Disordered" evidence="1">
    <location>
        <begin position="1"/>
        <end position="22"/>
    </location>
</feature>
<dbReference type="Proteomes" id="UP001234989">
    <property type="component" value="Chromosome 2"/>
</dbReference>
<feature type="compositionally biased region" description="Polar residues" evidence="1">
    <location>
        <begin position="13"/>
        <end position="22"/>
    </location>
</feature>
<proteinExistence type="predicted"/>
<dbReference type="EMBL" id="CP133613">
    <property type="protein sequence ID" value="WMV14336.1"/>
    <property type="molecule type" value="Genomic_DNA"/>
</dbReference>
<protein>
    <submittedName>
        <fullName evidence="2">Uncharacterized protein</fullName>
    </submittedName>
</protein>
<gene>
    <name evidence="2" type="ORF">MTR67_007721</name>
</gene>
<accession>A0AAF0Q5K8</accession>
<dbReference type="AlphaFoldDB" id="A0AAF0Q5K8"/>
<evidence type="ECO:0000313" key="3">
    <source>
        <dbReference type="Proteomes" id="UP001234989"/>
    </source>
</evidence>
<name>A0AAF0Q5K8_SOLVR</name>
<sequence>MNKLLSHHRSTRKGNSYSSNAKLLKTIGNSYS</sequence>
<feature type="compositionally biased region" description="Basic residues" evidence="1">
    <location>
        <begin position="1"/>
        <end position="12"/>
    </location>
</feature>
<keyword evidence="3" id="KW-1185">Reference proteome</keyword>